<dbReference type="Proteomes" id="UP000233597">
    <property type="component" value="Unassembled WGS sequence"/>
</dbReference>
<evidence type="ECO:0000256" key="5">
    <source>
        <dbReference type="ARBA" id="ARBA00015196"/>
    </source>
</evidence>
<keyword evidence="7" id="KW-0479">Metal-binding</keyword>
<evidence type="ECO:0000256" key="13">
    <source>
        <dbReference type="ARBA" id="ARBA00048523"/>
    </source>
</evidence>
<feature type="active site" description="Nucleophile" evidence="14">
    <location>
        <position position="88"/>
    </location>
</feature>
<name>A0A2N3KRP5_9PROT</name>
<dbReference type="OrthoDB" id="9792539at2"/>
<evidence type="ECO:0000256" key="12">
    <source>
        <dbReference type="ARBA" id="ARBA00048138"/>
    </source>
</evidence>
<reference evidence="15 16" key="1">
    <citation type="submission" date="2017-09" db="EMBL/GenBank/DDBJ databases">
        <title>Biodiversity and function of Thalassospira species in the particle-attached aromatic-hydrocarbon-degrading consortia from the surface seawater of the South China Sea.</title>
        <authorList>
            <person name="Dong C."/>
            <person name="Liu R."/>
            <person name="Shao Z."/>
        </authorList>
    </citation>
    <scope>NUCLEOTIDE SEQUENCE [LARGE SCALE GENOMIC DNA]</scope>
    <source>
        <strain evidence="15 16">CSC1P2</strain>
    </source>
</reference>
<evidence type="ECO:0000256" key="8">
    <source>
        <dbReference type="ARBA" id="ARBA00022801"/>
    </source>
</evidence>
<dbReference type="InterPro" id="IPR023214">
    <property type="entry name" value="HAD_sf"/>
</dbReference>
<dbReference type="InterPro" id="IPR050582">
    <property type="entry name" value="HAD-like_SerB"/>
</dbReference>
<dbReference type="InterPro" id="IPR004469">
    <property type="entry name" value="PSP"/>
</dbReference>
<evidence type="ECO:0000256" key="7">
    <source>
        <dbReference type="ARBA" id="ARBA00022723"/>
    </source>
</evidence>
<comment type="cofactor">
    <cofactor evidence="1">
        <name>Mg(2+)</name>
        <dbReference type="ChEBI" id="CHEBI:18420"/>
    </cofactor>
</comment>
<dbReference type="SFLD" id="SFLDF00029">
    <property type="entry name" value="phosphoserine_phosphatase"/>
    <property type="match status" value="1"/>
</dbReference>
<organism evidence="15 16">
    <name type="scientific">Thalassospira marina</name>
    <dbReference type="NCBI Taxonomy" id="2048283"/>
    <lineage>
        <taxon>Bacteria</taxon>
        <taxon>Pseudomonadati</taxon>
        <taxon>Pseudomonadota</taxon>
        <taxon>Alphaproteobacteria</taxon>
        <taxon>Rhodospirillales</taxon>
        <taxon>Thalassospiraceae</taxon>
        <taxon>Thalassospira</taxon>
    </lineage>
</organism>
<dbReference type="Pfam" id="PF12710">
    <property type="entry name" value="HAD"/>
    <property type="match status" value="1"/>
</dbReference>
<evidence type="ECO:0000313" key="16">
    <source>
        <dbReference type="Proteomes" id="UP000233597"/>
    </source>
</evidence>
<comment type="catalytic activity">
    <reaction evidence="13">
        <text>O-phospho-D-serine + H2O = D-serine + phosphate</text>
        <dbReference type="Rhea" id="RHEA:24873"/>
        <dbReference type="ChEBI" id="CHEBI:15377"/>
        <dbReference type="ChEBI" id="CHEBI:35247"/>
        <dbReference type="ChEBI" id="CHEBI:43474"/>
        <dbReference type="ChEBI" id="CHEBI:58680"/>
        <dbReference type="EC" id="3.1.3.3"/>
    </reaction>
</comment>
<dbReference type="NCBIfam" id="TIGR00338">
    <property type="entry name" value="serB"/>
    <property type="match status" value="1"/>
</dbReference>
<keyword evidence="10" id="KW-0718">Serine biosynthesis</keyword>
<dbReference type="NCBIfam" id="TIGR01488">
    <property type="entry name" value="HAD-SF-IB"/>
    <property type="match status" value="1"/>
</dbReference>
<dbReference type="SFLD" id="SFLDG01137">
    <property type="entry name" value="C1.6.1:_Phosphoserine_Phosphat"/>
    <property type="match status" value="1"/>
</dbReference>
<evidence type="ECO:0000256" key="9">
    <source>
        <dbReference type="ARBA" id="ARBA00022842"/>
    </source>
</evidence>
<dbReference type="GO" id="GO:0005737">
    <property type="term" value="C:cytoplasm"/>
    <property type="evidence" value="ECO:0007669"/>
    <property type="project" value="TreeGrafter"/>
</dbReference>
<comment type="similarity">
    <text evidence="3">Belongs to the HAD-like hydrolase superfamily. SerB family.</text>
</comment>
<dbReference type="EC" id="3.1.3.3" evidence="4"/>
<evidence type="ECO:0000256" key="2">
    <source>
        <dbReference type="ARBA" id="ARBA00005135"/>
    </source>
</evidence>
<proteinExistence type="inferred from homology"/>
<evidence type="ECO:0000256" key="11">
    <source>
        <dbReference type="ARBA" id="ARBA00031693"/>
    </source>
</evidence>
<dbReference type="GO" id="GO:0006564">
    <property type="term" value="P:L-serine biosynthetic process"/>
    <property type="evidence" value="ECO:0007669"/>
    <property type="project" value="UniProtKB-KW"/>
</dbReference>
<evidence type="ECO:0000256" key="1">
    <source>
        <dbReference type="ARBA" id="ARBA00001946"/>
    </source>
</evidence>
<dbReference type="PANTHER" id="PTHR43344:SF2">
    <property type="entry name" value="PHOSPHOSERINE PHOSPHATASE"/>
    <property type="match status" value="1"/>
</dbReference>
<evidence type="ECO:0000256" key="10">
    <source>
        <dbReference type="ARBA" id="ARBA00023299"/>
    </source>
</evidence>
<evidence type="ECO:0000256" key="3">
    <source>
        <dbReference type="ARBA" id="ARBA00009184"/>
    </source>
</evidence>
<dbReference type="GO" id="GO:0000287">
    <property type="term" value="F:magnesium ion binding"/>
    <property type="evidence" value="ECO:0007669"/>
    <property type="project" value="TreeGrafter"/>
</dbReference>
<dbReference type="SFLD" id="SFLDS00003">
    <property type="entry name" value="Haloacid_Dehalogenase"/>
    <property type="match status" value="1"/>
</dbReference>
<dbReference type="EMBL" id="NWTK01000010">
    <property type="protein sequence ID" value="PKR53221.1"/>
    <property type="molecule type" value="Genomic_DNA"/>
</dbReference>
<comment type="caution">
    <text evidence="15">The sequence shown here is derived from an EMBL/GenBank/DDBJ whole genome shotgun (WGS) entry which is preliminary data.</text>
</comment>
<dbReference type="InterPro" id="IPR036412">
    <property type="entry name" value="HAD-like_sf"/>
</dbReference>
<dbReference type="SUPFAM" id="SSF56784">
    <property type="entry name" value="HAD-like"/>
    <property type="match status" value="1"/>
</dbReference>
<keyword evidence="6" id="KW-0028">Amino-acid biosynthesis</keyword>
<comment type="catalytic activity">
    <reaction evidence="12">
        <text>O-phospho-L-serine + H2O = L-serine + phosphate</text>
        <dbReference type="Rhea" id="RHEA:21208"/>
        <dbReference type="ChEBI" id="CHEBI:15377"/>
        <dbReference type="ChEBI" id="CHEBI:33384"/>
        <dbReference type="ChEBI" id="CHEBI:43474"/>
        <dbReference type="ChEBI" id="CHEBI:57524"/>
        <dbReference type="EC" id="3.1.3.3"/>
    </reaction>
</comment>
<sequence length="298" mass="31533">MDLVLTLITAPNSGALSEGMIETATAALRANGAETGEMRWLATGEACDLFFTGVTCEAAEKALENCDIAADKVVQITEGRAKKLLIADMDSTMVTGETLDELADFAGVKDRVAAITARAMNGELDFEAALDERVGLLAGMSVEMLDEAWKRVEYTGGARTLVATMRANGAFAALVSGGFDFFTSAVRRELGFDFDQANVLLTDDGKTLTGKVQKPVLDRQAKVDALEMLAAQNGITVADAIAVGDGANDLQMISLAGTGVAFHAKPSVQAQARIRINHGDLTALLYLQGYARDQFVEA</sequence>
<comment type="pathway">
    <text evidence="2">Amino-acid biosynthesis; L-serine biosynthesis; L-serine from 3-phospho-D-glycerate: step 3/3.</text>
</comment>
<dbReference type="PANTHER" id="PTHR43344">
    <property type="entry name" value="PHOSPHOSERINE PHOSPHATASE"/>
    <property type="match status" value="1"/>
</dbReference>
<gene>
    <name evidence="15" type="primary">serB</name>
    <name evidence="15" type="ORF">COO20_16285</name>
</gene>
<dbReference type="AlphaFoldDB" id="A0A2N3KRP5"/>
<evidence type="ECO:0000256" key="14">
    <source>
        <dbReference type="PIRSR" id="PIRSR604469-1"/>
    </source>
</evidence>
<dbReference type="UniPathway" id="UPA00135">
    <property type="reaction ID" value="UER00198"/>
</dbReference>
<evidence type="ECO:0000313" key="15">
    <source>
        <dbReference type="EMBL" id="PKR53221.1"/>
    </source>
</evidence>
<evidence type="ECO:0000256" key="4">
    <source>
        <dbReference type="ARBA" id="ARBA00012640"/>
    </source>
</evidence>
<accession>A0A2N3KRP5</accession>
<dbReference type="SFLD" id="SFLDG01136">
    <property type="entry name" value="C1.6:_Phosphoserine_Phosphatas"/>
    <property type="match status" value="1"/>
</dbReference>
<keyword evidence="9" id="KW-0460">Magnesium</keyword>
<dbReference type="RefSeq" id="WP_101268424.1">
    <property type="nucleotide sequence ID" value="NZ_NWTK01000010.1"/>
</dbReference>
<feature type="active site" description="Proton donor" evidence="14">
    <location>
        <position position="90"/>
    </location>
</feature>
<evidence type="ECO:0000256" key="6">
    <source>
        <dbReference type="ARBA" id="ARBA00022605"/>
    </source>
</evidence>
<dbReference type="GO" id="GO:0036424">
    <property type="term" value="F:L-phosphoserine phosphatase activity"/>
    <property type="evidence" value="ECO:0007669"/>
    <property type="project" value="InterPro"/>
</dbReference>
<protein>
    <recommendedName>
        <fullName evidence="5">Phosphoserine phosphatase</fullName>
        <ecNumber evidence="4">3.1.3.3</ecNumber>
    </recommendedName>
    <alternativeName>
        <fullName evidence="11">O-phosphoserine phosphohydrolase</fullName>
    </alternativeName>
</protein>
<dbReference type="Gene3D" id="3.40.50.1000">
    <property type="entry name" value="HAD superfamily/HAD-like"/>
    <property type="match status" value="1"/>
</dbReference>
<keyword evidence="8" id="KW-0378">Hydrolase</keyword>